<sequence length="228" mass="25210">MLRLRVPFAASLLRRGSIQTLGAFGLTTIRKEDMSEVEQLYARIREKIEHEDDLVNQRQMWMITFNGLLFTAYGFSLGASGSSISGLASDPTNQRLLESFNSLQTTIEALRLALAGVGTLSAIFGLLGVIAAFKAIRDDEYVFAEFVKQTLKAGKYVPVLPSLIGRRWNNVFGMLSGMFFPLLVAGAWIWTVQIVPKPEWFLIGGIVGTLILGLLVWVLLPRNLGDDS</sequence>
<gene>
    <name evidence="2" type="ordered locus">CAP2UW1_1820</name>
</gene>
<evidence type="ECO:0000313" key="2">
    <source>
        <dbReference type="EMBL" id="ACV35121.1"/>
    </source>
</evidence>
<feature type="transmembrane region" description="Helical" evidence="1">
    <location>
        <begin position="68"/>
        <end position="89"/>
    </location>
</feature>
<reference evidence="2" key="1">
    <citation type="submission" date="2009-08" db="EMBL/GenBank/DDBJ databases">
        <authorList>
            <consortium name="US DOE Joint Genome Institute"/>
            <person name="Lucas S."/>
            <person name="Copeland A."/>
            <person name="Lapidus A."/>
            <person name="Glavina del Rio T."/>
            <person name="Dalin E."/>
            <person name="Tice H."/>
            <person name="Bruce D."/>
            <person name="Barry K."/>
            <person name="Pitluck S."/>
            <person name="Lowry S."/>
            <person name="Larimer F."/>
            <person name="Land M."/>
            <person name="Hauser L."/>
            <person name="Kyrpides N."/>
            <person name="Ivanova N."/>
            <person name="McMahon K.D."/>
            <person name="Hugenholtz P."/>
        </authorList>
    </citation>
    <scope>NUCLEOTIDE SEQUENCE</scope>
    <source>
        <strain evidence="2">UW-1</strain>
    </source>
</reference>
<dbReference type="KEGG" id="app:CAP2UW1_1820"/>
<reference evidence="2" key="2">
    <citation type="submission" date="2009-09" db="EMBL/GenBank/DDBJ databases">
        <title>Complete sequence of chromosome of Candidatus Accumulibacter phosphatis clade IIA str. UW-1.</title>
        <authorList>
            <consortium name="US DOE Joint Genome Institute"/>
            <person name="Martin H.G."/>
            <person name="Ivanova N."/>
            <person name="Kunin V."/>
            <person name="Warnecke F."/>
            <person name="Barry K."/>
            <person name="He S."/>
            <person name="Salamov A."/>
            <person name="Szeto E."/>
            <person name="Dalin E."/>
            <person name="Pangilinan J.L."/>
            <person name="Lapidus A."/>
            <person name="Lowry S."/>
            <person name="Kyrpides N.C."/>
            <person name="McMahon K.D."/>
            <person name="Hugenholtz P."/>
        </authorList>
    </citation>
    <scope>NUCLEOTIDE SEQUENCE [LARGE SCALE GENOMIC DNA]</scope>
    <source>
        <strain evidence="2">UW-1</strain>
    </source>
</reference>
<proteinExistence type="predicted"/>
<dbReference type="eggNOG" id="ENOG502ZUP4">
    <property type="taxonomic scope" value="Bacteria"/>
</dbReference>
<dbReference type="HOGENOM" id="CLU_1212662_0_0_4"/>
<feature type="transmembrane region" description="Helical" evidence="1">
    <location>
        <begin position="171"/>
        <end position="194"/>
    </location>
</feature>
<protein>
    <submittedName>
        <fullName evidence="2">Uncharacterized protein</fullName>
    </submittedName>
</protein>
<feature type="transmembrane region" description="Helical" evidence="1">
    <location>
        <begin position="109"/>
        <end position="133"/>
    </location>
</feature>
<organism evidence="2">
    <name type="scientific">Accumulibacter regalis</name>
    <dbReference type="NCBI Taxonomy" id="522306"/>
    <lineage>
        <taxon>Bacteria</taxon>
        <taxon>Pseudomonadati</taxon>
        <taxon>Pseudomonadota</taxon>
        <taxon>Betaproteobacteria</taxon>
        <taxon>Candidatus Accumulibacter</taxon>
    </lineage>
</organism>
<dbReference type="AlphaFoldDB" id="C7RV42"/>
<keyword evidence="1" id="KW-0472">Membrane</keyword>
<name>C7RV42_ACCRE</name>
<accession>C7RV42</accession>
<dbReference type="EMBL" id="CP001715">
    <property type="protein sequence ID" value="ACV35121.1"/>
    <property type="molecule type" value="Genomic_DNA"/>
</dbReference>
<feature type="transmembrane region" description="Helical" evidence="1">
    <location>
        <begin position="200"/>
        <end position="220"/>
    </location>
</feature>
<keyword evidence="1" id="KW-0812">Transmembrane</keyword>
<keyword evidence="1" id="KW-1133">Transmembrane helix</keyword>
<evidence type="ECO:0000256" key="1">
    <source>
        <dbReference type="SAM" id="Phobius"/>
    </source>
</evidence>
<dbReference type="STRING" id="522306.CAP2UW1_1820"/>